<reference evidence="3 5" key="3">
    <citation type="submission" date="2018-06" db="EMBL/GenBank/DDBJ databases">
        <authorList>
            <consortium name="Pathogen Informatics"/>
            <person name="Doyle S."/>
        </authorList>
    </citation>
    <scope>NUCLEOTIDE SEQUENCE [LARGE SCALE GENOMIC DNA]</scope>
    <source>
        <strain evidence="3 5">NCTC12957</strain>
    </source>
</reference>
<dbReference type="OrthoDB" id="9762440at2"/>
<evidence type="ECO:0000313" key="2">
    <source>
        <dbReference type="EMBL" id="OLF48346.1"/>
    </source>
</evidence>
<keyword evidence="4" id="KW-1185">Reference proteome</keyword>
<dbReference type="Pfam" id="PF03432">
    <property type="entry name" value="Relaxase"/>
    <property type="match status" value="1"/>
</dbReference>
<evidence type="ECO:0000313" key="3">
    <source>
        <dbReference type="EMBL" id="SUN06485.1"/>
    </source>
</evidence>
<reference evidence="2" key="2">
    <citation type="submission" date="2016-12" db="EMBL/GenBank/DDBJ databases">
        <authorList>
            <person name="Song W.-J."/>
            <person name="Kurnit D.M."/>
        </authorList>
    </citation>
    <scope>NUCLEOTIDE SEQUENCE [LARGE SCALE GENOMIC DNA]</scope>
    <source>
        <strain evidence="2">ATCC 51725</strain>
    </source>
</reference>
<evidence type="ECO:0000259" key="1">
    <source>
        <dbReference type="Pfam" id="PF03432"/>
    </source>
</evidence>
<organism evidence="2 4">
    <name type="scientific">Streptococcus acidominimus</name>
    <dbReference type="NCBI Taxonomy" id="1326"/>
    <lineage>
        <taxon>Bacteria</taxon>
        <taxon>Bacillati</taxon>
        <taxon>Bacillota</taxon>
        <taxon>Bacilli</taxon>
        <taxon>Lactobacillales</taxon>
        <taxon>Streptococcaceae</taxon>
        <taxon>Streptococcus</taxon>
    </lineage>
</organism>
<dbReference type="EMBL" id="MSJL01000068">
    <property type="protein sequence ID" value="OLF48346.1"/>
    <property type="molecule type" value="Genomic_DNA"/>
</dbReference>
<sequence length="413" mass="49465">MVVTKHFAIHGANERTKKIKYVIRPDKTNGMTLVSDYGIDNYLDWPIYEDLVKMYKYNFEINDKLYEKRNDRLQLKQQSISMHHLIQSFSPDDRLTPEEINRIGYETFKELTGGRFRFIVATHVDKEHIHNHILINAIDMNSDKKLKWDYSVERNMRMISDRISKMAGAKIIENPERFSYTKYQTYKQSSHRYELKQRLNFLLRHSDNFKDFKEKAQELHVQIDFSKKHSRFFMPDREMKKVIRGDNLNRRLLYDFDFFAKYFSGRQIKRKIEFLLEHSRDLSDFLLKAEQLGVQIHLKKKNVDFTIGTGKSAVTLNNHDLSKKISYNRAYFEDYFDTVKVKSEAVLDGQQLIDAYQEFESQQKSQVTVEDIRESYKLSREEKENQATFELVLEDWQIEKGTSKNFLNFPKMR</sequence>
<evidence type="ECO:0000313" key="4">
    <source>
        <dbReference type="Proteomes" id="UP000186437"/>
    </source>
</evidence>
<feature type="domain" description="MobA/VirD2-like nuclease" evidence="1">
    <location>
        <begin position="64"/>
        <end position="167"/>
    </location>
</feature>
<reference evidence="4" key="1">
    <citation type="submission" date="2016-12" db="EMBL/GenBank/DDBJ databases">
        <authorList>
            <person name="Gulvik C.A."/>
        </authorList>
    </citation>
    <scope>NUCLEOTIDE SEQUENCE [LARGE SCALE GENOMIC DNA]</scope>
    <source>
        <strain evidence="4">ATCC 51725</strain>
    </source>
</reference>
<dbReference type="Proteomes" id="UP000186437">
    <property type="component" value="Unassembled WGS sequence"/>
</dbReference>
<name>A0A1Q8E979_STRAI</name>
<gene>
    <name evidence="2" type="ORF">BU200_09725</name>
    <name evidence="3" type="ORF">NCTC12957_00657</name>
</gene>
<proteinExistence type="predicted"/>
<protein>
    <submittedName>
        <fullName evidence="3">Putative relaxase</fullName>
    </submittedName>
</protein>
<dbReference type="RefSeq" id="WP_075099955.1">
    <property type="nucleotide sequence ID" value="NZ_MSJL01000068.1"/>
</dbReference>
<dbReference type="Proteomes" id="UP000255213">
    <property type="component" value="Unassembled WGS sequence"/>
</dbReference>
<accession>A0A1Q8E979</accession>
<evidence type="ECO:0000313" key="5">
    <source>
        <dbReference type="Proteomes" id="UP000255213"/>
    </source>
</evidence>
<dbReference type="AlphaFoldDB" id="A0A1Q8E979"/>
<dbReference type="EMBL" id="UHEN01000001">
    <property type="protein sequence ID" value="SUN06485.1"/>
    <property type="molecule type" value="Genomic_DNA"/>
</dbReference>
<dbReference type="InterPro" id="IPR005094">
    <property type="entry name" value="Endonuclease_MobA/VirD2"/>
</dbReference>